<organism evidence="1">
    <name type="scientific">uncultured Spirochaetota bacterium</name>
    <dbReference type="NCBI Taxonomy" id="460511"/>
    <lineage>
        <taxon>Bacteria</taxon>
        <taxon>Pseudomonadati</taxon>
        <taxon>Spirochaetota</taxon>
        <taxon>environmental samples</taxon>
    </lineage>
</organism>
<sequence length="55" mass="6276">MEKHFFEFSVKTENEAIVIEGPIDPLENRADSIYLAPEQVDLLIEALKEARSELS</sequence>
<name>A0A652ZT80_9SPIR</name>
<reference evidence="1" key="1">
    <citation type="submission" date="2018-07" db="EMBL/GenBank/DDBJ databases">
        <authorList>
            <consortium name="Genoscope - CEA"/>
            <person name="William W."/>
        </authorList>
    </citation>
    <scope>NUCLEOTIDE SEQUENCE</scope>
    <source>
        <strain evidence="1">IK1</strain>
    </source>
</reference>
<dbReference type="EMBL" id="UPXP01000008">
    <property type="protein sequence ID" value="VBB38988.1"/>
    <property type="molecule type" value="Genomic_DNA"/>
</dbReference>
<dbReference type="AlphaFoldDB" id="A0A652ZT80"/>
<protein>
    <submittedName>
        <fullName evidence="1">Uncharacterized protein</fullName>
    </submittedName>
</protein>
<evidence type="ECO:0000313" key="1">
    <source>
        <dbReference type="EMBL" id="VBB38988.1"/>
    </source>
</evidence>
<accession>A0A652ZT80</accession>
<gene>
    <name evidence="1" type="ORF">TRIP_E160212</name>
</gene>
<proteinExistence type="predicted"/>